<comment type="caution">
    <text evidence="2">The sequence shown here is derived from an EMBL/GenBank/DDBJ whole genome shotgun (WGS) entry which is preliminary data.</text>
</comment>
<sequence>MYGLNFFSIVYPLLMLVLVGGAIVLLVLLCRLLLAARTHLIAATRLTELRTDLLLAGDDDDTDTDGSATRA</sequence>
<dbReference type="AlphaFoldDB" id="A0A2M9CNJ5"/>
<feature type="transmembrane region" description="Helical" evidence="1">
    <location>
        <begin position="6"/>
        <end position="29"/>
    </location>
</feature>
<evidence type="ECO:0000313" key="3">
    <source>
        <dbReference type="Proteomes" id="UP000228758"/>
    </source>
</evidence>
<gene>
    <name evidence="2" type="ORF">CLV46_3067</name>
</gene>
<dbReference type="RefSeq" id="WP_100365558.1">
    <property type="nucleotide sequence ID" value="NZ_PGFF01000001.1"/>
</dbReference>
<reference evidence="2 3" key="1">
    <citation type="submission" date="2017-11" db="EMBL/GenBank/DDBJ databases">
        <title>Genomic Encyclopedia of Archaeal and Bacterial Type Strains, Phase II (KMG-II): From Individual Species to Whole Genera.</title>
        <authorList>
            <person name="Goeker M."/>
        </authorList>
    </citation>
    <scope>NUCLEOTIDE SEQUENCE [LARGE SCALE GENOMIC DNA]</scope>
    <source>
        <strain evidence="2 3">DSM 27393</strain>
    </source>
</reference>
<dbReference type="EMBL" id="PGFF01000001">
    <property type="protein sequence ID" value="PJJ73475.1"/>
    <property type="molecule type" value="Genomic_DNA"/>
</dbReference>
<evidence type="ECO:0000256" key="1">
    <source>
        <dbReference type="SAM" id="Phobius"/>
    </source>
</evidence>
<keyword evidence="1" id="KW-0812">Transmembrane</keyword>
<name>A0A2M9CNJ5_9MICO</name>
<proteinExistence type="predicted"/>
<accession>A0A2M9CNJ5</accession>
<keyword evidence="3" id="KW-1185">Reference proteome</keyword>
<organism evidence="2 3">
    <name type="scientific">Diaminobutyricimonas aerilata</name>
    <dbReference type="NCBI Taxonomy" id="1162967"/>
    <lineage>
        <taxon>Bacteria</taxon>
        <taxon>Bacillati</taxon>
        <taxon>Actinomycetota</taxon>
        <taxon>Actinomycetes</taxon>
        <taxon>Micrococcales</taxon>
        <taxon>Microbacteriaceae</taxon>
        <taxon>Diaminobutyricimonas</taxon>
    </lineage>
</organism>
<evidence type="ECO:0000313" key="2">
    <source>
        <dbReference type="EMBL" id="PJJ73475.1"/>
    </source>
</evidence>
<keyword evidence="1" id="KW-1133">Transmembrane helix</keyword>
<dbReference type="Proteomes" id="UP000228758">
    <property type="component" value="Unassembled WGS sequence"/>
</dbReference>
<keyword evidence="1" id="KW-0472">Membrane</keyword>
<protein>
    <submittedName>
        <fullName evidence="2">Uncharacterized protein</fullName>
    </submittedName>
</protein>